<gene>
    <name evidence="2" type="ORF">KPSA1_05038</name>
</gene>
<name>A0A2V0QFN9_PSESF</name>
<dbReference type="Proteomes" id="UP000247480">
    <property type="component" value="Unassembled WGS sequence"/>
</dbReference>
<feature type="region of interest" description="Disordered" evidence="1">
    <location>
        <begin position="85"/>
        <end position="148"/>
    </location>
</feature>
<reference evidence="2 3" key="1">
    <citation type="submission" date="2018-04" db="EMBL/GenBank/DDBJ databases">
        <title>Draft genome sequence of Pseudomonas syringae pv. actinidiae biovar 1 strains isolated from kiwifruit in Kagawa prefecture.</title>
        <authorList>
            <person name="Tabuchi M."/>
            <person name="Saito M."/>
            <person name="Fujiwara S."/>
            <person name="Sasa N."/>
            <person name="Akimitsu K."/>
            <person name="Gomi K."/>
            <person name="Konishi-Sugita S."/>
            <person name="Hamano K."/>
            <person name="Kataoka I."/>
        </authorList>
    </citation>
    <scope>NUCLEOTIDE SEQUENCE [LARGE SCALE GENOMIC DNA]</scope>
    <source>
        <strain evidence="2 3">MAFF212206</strain>
    </source>
</reference>
<comment type="caution">
    <text evidence="2">The sequence shown here is derived from an EMBL/GenBank/DDBJ whole genome shotgun (WGS) entry which is preliminary data.</text>
</comment>
<organism evidence="2 3">
    <name type="scientific">Pseudomonas syringae pv. actinidiae</name>
    <dbReference type="NCBI Taxonomy" id="103796"/>
    <lineage>
        <taxon>Bacteria</taxon>
        <taxon>Pseudomonadati</taxon>
        <taxon>Pseudomonadota</taxon>
        <taxon>Gammaproteobacteria</taxon>
        <taxon>Pseudomonadales</taxon>
        <taxon>Pseudomonadaceae</taxon>
        <taxon>Pseudomonas</taxon>
        <taxon>Pseudomonas syringae</taxon>
    </lineage>
</organism>
<evidence type="ECO:0000313" key="2">
    <source>
        <dbReference type="EMBL" id="GBH11597.1"/>
    </source>
</evidence>
<sequence length="148" mass="15843">MQNNATLEGEHMIHEVIVEGFVLQVDVPIARTTRPSRTTATAIGIASAPANLNTSCCPASPTTAPASAWTALDGTCAKPHDCTMRRSGQHSGVRLTAACSGSGGQHEPLSQRSDDDRTPDSADRHVAVPRRRVRQGDDSSQLRPRLHR</sequence>
<evidence type="ECO:0000313" key="3">
    <source>
        <dbReference type="Proteomes" id="UP000247480"/>
    </source>
</evidence>
<accession>A0A2V0QFN9</accession>
<protein>
    <submittedName>
        <fullName evidence="2">DNA-binding transcriptional regulator</fullName>
    </submittedName>
</protein>
<dbReference type="EMBL" id="BGJZ01000248">
    <property type="protein sequence ID" value="GBH11597.1"/>
    <property type="molecule type" value="Genomic_DNA"/>
</dbReference>
<feature type="compositionally biased region" description="Basic and acidic residues" evidence="1">
    <location>
        <begin position="112"/>
        <end position="126"/>
    </location>
</feature>
<evidence type="ECO:0000256" key="1">
    <source>
        <dbReference type="SAM" id="MobiDB-lite"/>
    </source>
</evidence>
<dbReference type="GO" id="GO:0003677">
    <property type="term" value="F:DNA binding"/>
    <property type="evidence" value="ECO:0007669"/>
    <property type="project" value="UniProtKB-KW"/>
</dbReference>
<keyword evidence="2" id="KW-0238">DNA-binding</keyword>
<dbReference type="AlphaFoldDB" id="A0A2V0QFN9"/>
<proteinExistence type="predicted"/>